<keyword evidence="1" id="KW-0472">Membrane</keyword>
<gene>
    <name evidence="2" type="ORF">PFISCL1PPCAC_11280</name>
</gene>
<sequence length="127" mass="13786">MGEGAGDRLAMGGRSLQELLTADVGGRFLLVPSHATIFSLSLGAVIDSRNSTLSMTNVHTLSQKRYARSFSALKFILFLAFVLRVLLMTLSKVAITLSASALLNTSSSKKSFSVCWRAWPTVVLRYS</sequence>
<dbReference type="Proteomes" id="UP001432322">
    <property type="component" value="Unassembled WGS sequence"/>
</dbReference>
<dbReference type="AlphaFoldDB" id="A0AAV5VKS9"/>
<protein>
    <recommendedName>
        <fullName evidence="4">G protein-coupled receptor</fullName>
    </recommendedName>
</protein>
<feature type="transmembrane region" description="Helical" evidence="1">
    <location>
        <begin position="66"/>
        <end position="87"/>
    </location>
</feature>
<evidence type="ECO:0000256" key="1">
    <source>
        <dbReference type="SAM" id="Phobius"/>
    </source>
</evidence>
<organism evidence="2 3">
    <name type="scientific">Pristionchus fissidentatus</name>
    <dbReference type="NCBI Taxonomy" id="1538716"/>
    <lineage>
        <taxon>Eukaryota</taxon>
        <taxon>Metazoa</taxon>
        <taxon>Ecdysozoa</taxon>
        <taxon>Nematoda</taxon>
        <taxon>Chromadorea</taxon>
        <taxon>Rhabditida</taxon>
        <taxon>Rhabditina</taxon>
        <taxon>Diplogasteromorpha</taxon>
        <taxon>Diplogasteroidea</taxon>
        <taxon>Neodiplogasteridae</taxon>
        <taxon>Pristionchus</taxon>
    </lineage>
</organism>
<proteinExistence type="predicted"/>
<evidence type="ECO:0008006" key="4">
    <source>
        <dbReference type="Google" id="ProtNLM"/>
    </source>
</evidence>
<dbReference type="EMBL" id="BTSY01000003">
    <property type="protein sequence ID" value="GMT19983.1"/>
    <property type="molecule type" value="Genomic_DNA"/>
</dbReference>
<accession>A0AAV5VKS9</accession>
<keyword evidence="1" id="KW-0812">Transmembrane</keyword>
<name>A0AAV5VKS9_9BILA</name>
<keyword evidence="1" id="KW-1133">Transmembrane helix</keyword>
<feature type="transmembrane region" description="Helical" evidence="1">
    <location>
        <begin position="24"/>
        <end position="46"/>
    </location>
</feature>
<evidence type="ECO:0000313" key="2">
    <source>
        <dbReference type="EMBL" id="GMT19983.1"/>
    </source>
</evidence>
<keyword evidence="3" id="KW-1185">Reference proteome</keyword>
<evidence type="ECO:0000313" key="3">
    <source>
        <dbReference type="Proteomes" id="UP001432322"/>
    </source>
</evidence>
<reference evidence="2" key="1">
    <citation type="submission" date="2023-10" db="EMBL/GenBank/DDBJ databases">
        <title>Genome assembly of Pristionchus species.</title>
        <authorList>
            <person name="Yoshida K."/>
            <person name="Sommer R.J."/>
        </authorList>
    </citation>
    <scope>NUCLEOTIDE SEQUENCE</scope>
    <source>
        <strain evidence="2">RS5133</strain>
    </source>
</reference>
<comment type="caution">
    <text evidence="2">The sequence shown here is derived from an EMBL/GenBank/DDBJ whole genome shotgun (WGS) entry which is preliminary data.</text>
</comment>